<evidence type="ECO:0000256" key="4">
    <source>
        <dbReference type="ARBA" id="ARBA00011080"/>
    </source>
</evidence>
<keyword evidence="7" id="KW-0479">Metal-binding</keyword>
<keyword evidence="16" id="KW-0175">Coiled coil</keyword>
<dbReference type="Gene3D" id="3.30.1490.30">
    <property type="match status" value="1"/>
</dbReference>
<keyword evidence="10" id="KW-0460">Magnesium</keyword>
<dbReference type="SMART" id="SM00433">
    <property type="entry name" value="TOP2c"/>
    <property type="match status" value="1"/>
</dbReference>
<dbReference type="Pfam" id="PF00204">
    <property type="entry name" value="DNA_gyraseB"/>
    <property type="match status" value="1"/>
</dbReference>
<dbReference type="Pfam" id="PF16898">
    <property type="entry name" value="TOPRIM_C"/>
    <property type="match status" value="1"/>
</dbReference>
<evidence type="ECO:0000256" key="10">
    <source>
        <dbReference type="ARBA" id="ARBA00022842"/>
    </source>
</evidence>
<dbReference type="InterPro" id="IPR013759">
    <property type="entry name" value="Topo_IIA_B_C"/>
</dbReference>
<dbReference type="PANTHER" id="PTHR10169:SF38">
    <property type="entry name" value="DNA TOPOISOMERASE 2"/>
    <property type="match status" value="1"/>
</dbReference>
<dbReference type="PRINTS" id="PR00418">
    <property type="entry name" value="TPI2FAMILY"/>
</dbReference>
<dbReference type="FunFam" id="3.40.50.670:FF:000001">
    <property type="entry name" value="DNA topoisomerase 2"/>
    <property type="match status" value="1"/>
</dbReference>
<organism evidence="19">
    <name type="scientific">Pithovirus LCPAC103</name>
    <dbReference type="NCBI Taxonomy" id="2506588"/>
    <lineage>
        <taxon>Viruses</taxon>
        <taxon>Pithoviruses</taxon>
    </lineage>
</organism>
<keyword evidence="12 15" id="KW-0238">DNA-binding</keyword>
<comment type="similarity">
    <text evidence="4">Belongs to the type II topoisomerase family.</text>
</comment>
<dbReference type="SMART" id="SM00434">
    <property type="entry name" value="TOP4c"/>
    <property type="match status" value="1"/>
</dbReference>
<dbReference type="InterPro" id="IPR031660">
    <property type="entry name" value="TOPRIM_C"/>
</dbReference>
<evidence type="ECO:0000256" key="3">
    <source>
        <dbReference type="ARBA" id="ARBA00001946"/>
    </source>
</evidence>
<dbReference type="PRINTS" id="PR01158">
    <property type="entry name" value="TOPISMRASEII"/>
</dbReference>
<accession>A0A481Z373</accession>
<evidence type="ECO:0000256" key="6">
    <source>
        <dbReference type="ARBA" id="ARBA00019635"/>
    </source>
</evidence>
<feature type="coiled-coil region" evidence="16">
    <location>
        <begin position="1188"/>
        <end position="1215"/>
    </location>
</feature>
<protein>
    <recommendedName>
        <fullName evidence="6">DNA topoisomerase 2</fullName>
        <ecNumber evidence="5">5.6.2.2</ecNumber>
    </recommendedName>
    <alternativeName>
        <fullName evidence="14">DNA topoisomerase II</fullName>
    </alternativeName>
</protein>
<dbReference type="InterPro" id="IPR014721">
    <property type="entry name" value="Ribsml_uS5_D2-typ_fold_subgr"/>
</dbReference>
<comment type="catalytic activity">
    <reaction evidence="1 15">
        <text>ATP-dependent breakage, passage and rejoining of double-stranded DNA.</text>
        <dbReference type="EC" id="5.6.2.2"/>
    </reaction>
</comment>
<dbReference type="InterPro" id="IPR013758">
    <property type="entry name" value="Topo_IIA_A/C_ab"/>
</dbReference>
<evidence type="ECO:0000256" key="5">
    <source>
        <dbReference type="ARBA" id="ARBA00012895"/>
    </source>
</evidence>
<dbReference type="GO" id="GO:0006265">
    <property type="term" value="P:DNA topological change"/>
    <property type="evidence" value="ECO:0007669"/>
    <property type="project" value="UniProtKB-UniRule"/>
</dbReference>
<evidence type="ECO:0000256" key="13">
    <source>
        <dbReference type="ARBA" id="ARBA00023235"/>
    </source>
</evidence>
<sequence>MATFVIDQGPSQVANGNGCLGPTATDYEKKTQREHIYTISDTYIGADVQKPRSSRVMYQNPDYTGDNSEPKFKTTLAQISFPEGSERIFIEIISNGADNLDRSIRAGVNPGAITITMDRHWITVKNGGVPIPVEIHPTEGMYVPQMIFGELLTSSNYSGDRTGCGRNGYGAKLTNIYAKQFIVKVQDAVRHLQYLQEWKENMTICQPPVITEYHGTESFVEVSYLMDFARFDYEPSIGYPDEVFMLFFRHAADISFSYQIPVIFNGTEIAIFDIKEYARLQFGQAADTAIVYRSYTDKALGKIPTIDLCILDTPASGAHVGISNGMWNRDGGNHVDAALTTIAKGILPKVNRKVQRKNKDGTLARTPKLDIRSIKNHVSILLSVHVTDPKFDSQMKFRLTAPEVNINIPAKLLKKMDNWDLVDSLRIDMDRKYLTNAKKTDGVKKKYIRVPGSEDANDAGTAKSHDCTLCIVEGKSAKAYATTMVSFMDNGRQHMGVMPIRGKLINAMNAAPDRVDDNKEIISLKKMLGLKEAVDYSIDSNFQKLRYGRLLLMVDADVDGTHIASLVMLYFYRRFPELLQRGFICLLRTPLLRVTINGREYKFICRAEYEQWLTEDASRRKYKPRYFKGLGGTSDEQIQDDMSFMKQVIFVYDDLTPKRFRLAFSKDLADERKKWLAKYESVFRNVSLDYQPISKYIDEELIEFSMADTWRSIPGFDGLKSSQRKILWTGIKKWGGALYAGRKCKEFKVGRYANHAAEVTDYSHAETAMSDTIVAMTWHFTGSNNLAYFKGAGQFGTRNEGGKDAANTRYTYTHLLPWIAKMFRKEDQALLEIHKEEGAHNEPYFMLSVIPMALVNGAQGIGTGHSSQIPCHNPKDIIRWIYAWLIGEPLPPVLPWYRGFTGGIEIVRRTTKKKKSKKVIPVTATKLPEMMPEELTAESSVPELPLEPEAPVLESSSMVPESEDPLGPDSVAETGGKLSMRTIGRFEEDPDRPGVVWVTELPIGRWTLSYYEFLAAEMAKKPKPKTEAAKLNLKLAKAKAKAEGKILPKVSYPIITGFNNHSKKDGVCFELLGVKRPTLNKLRLVKSYGISNMTLLDRARRPIIFTATIDLLQWWCKERYQYYELRKLKMIADLKADLNLTTEKARFIHCVAVTQEIEVRNVSKQGYLFPAMTTRGFDTDLINKVNLANCTEDEIKKLLMKAEQMRAKIAEIEKKSAKDLWLNDLVELDEHLMKRYPEFYA</sequence>
<dbReference type="Gene3D" id="3.30.565.10">
    <property type="entry name" value="Histidine kinase-like ATPase, C-terminal domain"/>
    <property type="match status" value="1"/>
</dbReference>
<dbReference type="GO" id="GO:0005524">
    <property type="term" value="F:ATP binding"/>
    <property type="evidence" value="ECO:0007669"/>
    <property type="project" value="UniProtKB-KW"/>
</dbReference>
<evidence type="ECO:0000256" key="14">
    <source>
        <dbReference type="ARBA" id="ARBA00031138"/>
    </source>
</evidence>
<feature type="domain" description="Topo IIA-type catalytic" evidence="18">
    <location>
        <begin position="712"/>
        <end position="906"/>
    </location>
</feature>
<dbReference type="PROSITE" id="PS52040">
    <property type="entry name" value="TOPO_IIA"/>
    <property type="match status" value="1"/>
</dbReference>
<gene>
    <name evidence="19" type="ORF">LCPAC103_00190</name>
</gene>
<dbReference type="GO" id="GO:0003918">
    <property type="term" value="F:DNA topoisomerase type II (double strand cut, ATP-hydrolyzing) activity"/>
    <property type="evidence" value="ECO:0007669"/>
    <property type="project" value="UniProtKB-EC"/>
</dbReference>
<dbReference type="SUPFAM" id="SSF55874">
    <property type="entry name" value="ATPase domain of HSP90 chaperone/DNA topoisomerase II/histidine kinase"/>
    <property type="match status" value="1"/>
</dbReference>
<evidence type="ECO:0000256" key="9">
    <source>
        <dbReference type="ARBA" id="ARBA00022840"/>
    </source>
</evidence>
<evidence type="ECO:0000256" key="17">
    <source>
        <dbReference type="SAM" id="MobiDB-lite"/>
    </source>
</evidence>
<dbReference type="InterPro" id="IPR013757">
    <property type="entry name" value="Topo_IIA_A_a_sf"/>
</dbReference>
<dbReference type="GO" id="GO:0046872">
    <property type="term" value="F:metal ion binding"/>
    <property type="evidence" value="ECO:0007669"/>
    <property type="project" value="UniProtKB-KW"/>
</dbReference>
<evidence type="ECO:0000259" key="18">
    <source>
        <dbReference type="PROSITE" id="PS52040"/>
    </source>
</evidence>
<evidence type="ECO:0000256" key="15">
    <source>
        <dbReference type="PROSITE-ProRule" id="PRU01384"/>
    </source>
</evidence>
<dbReference type="Gene3D" id="3.30.1360.40">
    <property type="match status" value="1"/>
</dbReference>
<proteinExistence type="inferred from homology"/>
<dbReference type="InterPro" id="IPR036890">
    <property type="entry name" value="HATPase_C_sf"/>
</dbReference>
<feature type="region of interest" description="Disordered" evidence="17">
    <location>
        <begin position="954"/>
        <end position="974"/>
    </location>
</feature>
<dbReference type="Pfam" id="PF00521">
    <property type="entry name" value="DNA_topoisoIV"/>
    <property type="match status" value="2"/>
</dbReference>
<comment type="cofactor">
    <cofactor evidence="2">
        <name>Ca(2+)</name>
        <dbReference type="ChEBI" id="CHEBI:29108"/>
    </cofactor>
</comment>
<dbReference type="Gene3D" id="1.10.268.10">
    <property type="entry name" value="Topoisomerase, domain 3"/>
    <property type="match status" value="1"/>
</dbReference>
<dbReference type="Gene3D" id="3.90.199.10">
    <property type="entry name" value="Topoisomerase II, domain 5"/>
    <property type="match status" value="1"/>
</dbReference>
<dbReference type="InterPro" id="IPR020568">
    <property type="entry name" value="Ribosomal_Su5_D2-typ_SF"/>
</dbReference>
<dbReference type="Pfam" id="PF01751">
    <property type="entry name" value="Toprim"/>
    <property type="match status" value="1"/>
</dbReference>
<name>A0A481Z373_9VIRU</name>
<evidence type="ECO:0000256" key="11">
    <source>
        <dbReference type="ARBA" id="ARBA00023029"/>
    </source>
</evidence>
<dbReference type="InterPro" id="IPR001154">
    <property type="entry name" value="TopoII_euk"/>
</dbReference>
<dbReference type="Gene3D" id="3.40.50.670">
    <property type="match status" value="1"/>
</dbReference>
<dbReference type="InterPro" id="IPR013506">
    <property type="entry name" value="Topo_IIA_bsu_dom2"/>
</dbReference>
<comment type="cofactor">
    <cofactor evidence="3">
        <name>Mg(2+)</name>
        <dbReference type="ChEBI" id="CHEBI:18420"/>
    </cofactor>
</comment>
<dbReference type="GO" id="GO:0003677">
    <property type="term" value="F:DNA binding"/>
    <property type="evidence" value="ECO:0007669"/>
    <property type="project" value="UniProtKB-UniRule"/>
</dbReference>
<evidence type="ECO:0000313" key="19">
    <source>
        <dbReference type="EMBL" id="QBK90338.1"/>
    </source>
</evidence>
<dbReference type="InterPro" id="IPR050634">
    <property type="entry name" value="DNA_Topoisomerase_II"/>
</dbReference>
<dbReference type="InterPro" id="IPR002205">
    <property type="entry name" value="Topo_IIA_dom_A"/>
</dbReference>
<keyword evidence="8" id="KW-0547">Nucleotide-binding</keyword>
<reference evidence="19" key="1">
    <citation type="journal article" date="2019" name="MBio">
        <title>Virus Genomes from Deep Sea Sediments Expand the Ocean Megavirome and Support Independent Origins of Viral Gigantism.</title>
        <authorList>
            <person name="Backstrom D."/>
            <person name="Yutin N."/>
            <person name="Jorgensen S.L."/>
            <person name="Dharamshi J."/>
            <person name="Homa F."/>
            <person name="Zaremba-Niedwiedzka K."/>
            <person name="Spang A."/>
            <person name="Wolf Y.I."/>
            <person name="Koonin E.V."/>
            <person name="Ettema T.J."/>
        </authorList>
    </citation>
    <scope>NUCLEOTIDE SEQUENCE</scope>
</reference>
<keyword evidence="13 15" id="KW-0413">Isomerase</keyword>
<dbReference type="EC" id="5.6.2.2" evidence="5"/>
<dbReference type="InterPro" id="IPR013760">
    <property type="entry name" value="Topo_IIA-like_dom_sf"/>
</dbReference>
<evidence type="ECO:0000256" key="12">
    <source>
        <dbReference type="ARBA" id="ARBA00023125"/>
    </source>
</evidence>
<keyword evidence="9" id="KW-0067">ATP-binding</keyword>
<dbReference type="SUPFAM" id="SSF54211">
    <property type="entry name" value="Ribosomal protein S5 domain 2-like"/>
    <property type="match status" value="1"/>
</dbReference>
<dbReference type="InterPro" id="IPR006171">
    <property type="entry name" value="TOPRIM_dom"/>
</dbReference>
<keyword evidence="11 15" id="KW-0799">Topoisomerase</keyword>
<evidence type="ECO:0000256" key="2">
    <source>
        <dbReference type="ARBA" id="ARBA00001913"/>
    </source>
</evidence>
<evidence type="ECO:0000256" key="16">
    <source>
        <dbReference type="SAM" id="Coils"/>
    </source>
</evidence>
<feature type="active site" description="O-(5'-phospho-DNA)-tyrosine intermediate" evidence="15">
    <location>
        <position position="810"/>
    </location>
</feature>
<dbReference type="EMBL" id="MK500477">
    <property type="protein sequence ID" value="QBK90338.1"/>
    <property type="molecule type" value="Genomic_DNA"/>
</dbReference>
<dbReference type="SUPFAM" id="SSF56719">
    <property type="entry name" value="Type II DNA topoisomerase"/>
    <property type="match status" value="1"/>
</dbReference>
<dbReference type="PANTHER" id="PTHR10169">
    <property type="entry name" value="DNA TOPOISOMERASE/GYRASE"/>
    <property type="match status" value="1"/>
</dbReference>
<evidence type="ECO:0000256" key="1">
    <source>
        <dbReference type="ARBA" id="ARBA00000185"/>
    </source>
</evidence>
<dbReference type="GO" id="GO:0000819">
    <property type="term" value="P:sister chromatid segregation"/>
    <property type="evidence" value="ECO:0007669"/>
    <property type="project" value="TreeGrafter"/>
</dbReference>
<dbReference type="InterPro" id="IPR001241">
    <property type="entry name" value="Topo_IIA"/>
</dbReference>
<evidence type="ECO:0000256" key="7">
    <source>
        <dbReference type="ARBA" id="ARBA00022723"/>
    </source>
</evidence>
<dbReference type="Gene3D" id="3.30.230.10">
    <property type="match status" value="1"/>
</dbReference>
<evidence type="ECO:0000256" key="8">
    <source>
        <dbReference type="ARBA" id="ARBA00022741"/>
    </source>
</evidence>